<dbReference type="Gene3D" id="3.40.50.10140">
    <property type="entry name" value="Toll/interleukin-1 receptor homology (TIR) domain"/>
    <property type="match status" value="1"/>
</dbReference>
<feature type="domain" description="TIR" evidence="2">
    <location>
        <begin position="93"/>
        <end position="222"/>
    </location>
</feature>
<name>A0A271KNQ6_9HYPH</name>
<accession>A0A271KNQ6</accession>
<dbReference type="GO" id="GO:0007165">
    <property type="term" value="P:signal transduction"/>
    <property type="evidence" value="ECO:0007669"/>
    <property type="project" value="InterPro"/>
</dbReference>
<evidence type="ECO:0000313" key="4">
    <source>
        <dbReference type="Proteomes" id="UP000215931"/>
    </source>
</evidence>
<dbReference type="AlphaFoldDB" id="A0A271KNQ6"/>
<evidence type="ECO:0000313" key="3">
    <source>
        <dbReference type="EMBL" id="PAP97423.1"/>
    </source>
</evidence>
<protein>
    <submittedName>
        <fullName evidence="3">Molecular chaperone Tir</fullName>
    </submittedName>
</protein>
<dbReference type="Proteomes" id="UP000215931">
    <property type="component" value="Unassembled WGS sequence"/>
</dbReference>
<dbReference type="SUPFAM" id="SSF52200">
    <property type="entry name" value="Toll/Interleukin receptor TIR domain"/>
    <property type="match status" value="1"/>
</dbReference>
<proteinExistence type="predicted"/>
<keyword evidence="1" id="KW-0175">Coiled coil</keyword>
<sequence length="400" mass="44592">MGMRYNGRPFDSGDFAKDFEAAAVESIKEQLWERFSAIRHPDTGEFPTVLVLGEALDDLRLSIEGSPQLLALVKDKMSDNEQASTVFLPLQQGSPKAFLSYSFDDRELAETVARALMADGIDTWWAEWEIRSGDSLRRKIDEGLGNCTHFIVLLTPSAMQKPWVQQEMDAGLVRRISGQARFIALRYGVAARELPPLLSGMLSPELDAARLDEGVRNLVNDIHGVTRKPQLGAAPIAAVQPATGYSKVATAIAKIFVEETSDAMFSHPQKGVDELAATIEASEEDIEDALHELRDLVSVSFGRVLPKEDLFATFDKYFMDWSPEDDALRIAADLINDPSMPHDTGQVAERYGWEPRRINPALAYLMARKLIVDYKVLASQYNSIRVVKTDATRRFVKSRS</sequence>
<organism evidence="3 4">
    <name type="scientific">Mesorhizobium wenxiniae</name>
    <dbReference type="NCBI Taxonomy" id="2014805"/>
    <lineage>
        <taxon>Bacteria</taxon>
        <taxon>Pseudomonadati</taxon>
        <taxon>Pseudomonadota</taxon>
        <taxon>Alphaproteobacteria</taxon>
        <taxon>Hyphomicrobiales</taxon>
        <taxon>Phyllobacteriaceae</taxon>
        <taxon>Mesorhizobium</taxon>
    </lineage>
</organism>
<dbReference type="Pfam" id="PF13676">
    <property type="entry name" value="TIR_2"/>
    <property type="match status" value="1"/>
</dbReference>
<reference evidence="3 4" key="1">
    <citation type="submission" date="2017-08" db="EMBL/GenBank/DDBJ databases">
        <title>Mesorhizobium wenxinae sp. nov., a novel rhizobial species isolated from root nodules of chickpea (Cicer arietinum L.).</title>
        <authorList>
            <person name="Zhang J."/>
        </authorList>
    </citation>
    <scope>NUCLEOTIDE SEQUENCE [LARGE SCALE GENOMIC DNA]</scope>
    <source>
        <strain evidence="4">WYCCWR 10019</strain>
    </source>
</reference>
<dbReference type="RefSeq" id="WP_095517089.1">
    <property type="nucleotide sequence ID" value="NZ_NPKH01000001.1"/>
</dbReference>
<dbReference type="EMBL" id="NPKH01000001">
    <property type="protein sequence ID" value="PAP97423.1"/>
    <property type="molecule type" value="Genomic_DNA"/>
</dbReference>
<keyword evidence="4" id="KW-1185">Reference proteome</keyword>
<evidence type="ECO:0000259" key="2">
    <source>
        <dbReference type="PROSITE" id="PS50104"/>
    </source>
</evidence>
<comment type="caution">
    <text evidence="3">The sequence shown here is derived from an EMBL/GenBank/DDBJ whole genome shotgun (WGS) entry which is preliminary data.</text>
</comment>
<dbReference type="InterPro" id="IPR035897">
    <property type="entry name" value="Toll_tir_struct_dom_sf"/>
</dbReference>
<gene>
    <name evidence="3" type="ORF">CIT31_00665</name>
</gene>
<dbReference type="OrthoDB" id="7064950at2"/>
<feature type="coiled-coil region" evidence="1">
    <location>
        <begin position="272"/>
        <end position="299"/>
    </location>
</feature>
<evidence type="ECO:0000256" key="1">
    <source>
        <dbReference type="SAM" id="Coils"/>
    </source>
</evidence>
<dbReference type="InterPro" id="IPR000157">
    <property type="entry name" value="TIR_dom"/>
</dbReference>
<dbReference type="PROSITE" id="PS50104">
    <property type="entry name" value="TIR"/>
    <property type="match status" value="1"/>
</dbReference>